<feature type="compositionally biased region" description="Basic residues" evidence="3">
    <location>
        <begin position="113"/>
        <end position="124"/>
    </location>
</feature>
<dbReference type="HAMAP" id="MF_00489">
    <property type="entry name" value="UPF0178"/>
    <property type="match status" value="1"/>
</dbReference>
<proteinExistence type="inferred from homology"/>
<name>A0AA42J2K5_9FIRM</name>
<accession>A0AA42J2K5</accession>
<evidence type="ECO:0000256" key="3">
    <source>
        <dbReference type="SAM" id="MobiDB-lite"/>
    </source>
</evidence>
<dbReference type="PANTHER" id="PTHR35146:SF1">
    <property type="entry name" value="UPF0178 PROTEIN YAII"/>
    <property type="match status" value="1"/>
</dbReference>
<dbReference type="RefSeq" id="WP_271013175.1">
    <property type="nucleotide sequence ID" value="NZ_JAQIFT010000061.1"/>
</dbReference>
<sequence>MKLLIDADGCPVVDLTIKIGNMYKKEVIIFCDTAHVIERENIKTILVQKGMDAVDFVIANHVEKGDVVITQDYGLATMILAKKGLPINQNGLIYTEDNIDELLFRRHVAKTVRKSGNKTKGPRKRTSEDDEKFQKGLKYLIESHS</sequence>
<reference evidence="4" key="1">
    <citation type="journal article" date="2023" name="Int. J. Syst. Evol. Microbiol.">
        <title>&lt;i&gt;Holtiella tumoricola&lt;/i&gt; gen. nov. sp. nov., isolated from a human clinical sample.</title>
        <authorList>
            <person name="Allen-Vercoe E."/>
            <person name="Daigneault M.C."/>
            <person name="Vancuren S.J."/>
            <person name="Cochrane K."/>
            <person name="O'Neal L.L."/>
            <person name="Sankaranarayanan K."/>
            <person name="Lawson P.A."/>
        </authorList>
    </citation>
    <scope>NUCLEOTIDE SEQUENCE</scope>
    <source>
        <strain evidence="4">CC70A</strain>
    </source>
</reference>
<evidence type="ECO:0000313" key="4">
    <source>
        <dbReference type="EMBL" id="MDA3733308.1"/>
    </source>
</evidence>
<dbReference type="PANTHER" id="PTHR35146">
    <property type="entry name" value="UPF0178 PROTEIN YAII"/>
    <property type="match status" value="1"/>
</dbReference>
<dbReference type="AlphaFoldDB" id="A0AA42J2K5"/>
<evidence type="ECO:0000313" key="5">
    <source>
        <dbReference type="Proteomes" id="UP001169242"/>
    </source>
</evidence>
<comment type="caution">
    <text evidence="4">The sequence shown here is derived from an EMBL/GenBank/DDBJ whole genome shotgun (WGS) entry which is preliminary data.</text>
</comment>
<keyword evidence="5" id="KW-1185">Reference proteome</keyword>
<dbReference type="InterPro" id="IPR003791">
    <property type="entry name" value="UPF0178"/>
</dbReference>
<comment type="similarity">
    <text evidence="1 2">Belongs to the UPF0178 family.</text>
</comment>
<evidence type="ECO:0000256" key="2">
    <source>
        <dbReference type="HAMAP-Rule" id="MF_00489"/>
    </source>
</evidence>
<dbReference type="Proteomes" id="UP001169242">
    <property type="component" value="Unassembled WGS sequence"/>
</dbReference>
<organism evidence="4 5">
    <name type="scientific">Holtiella tumoricola</name>
    <dbReference type="NCBI Taxonomy" id="3018743"/>
    <lineage>
        <taxon>Bacteria</taxon>
        <taxon>Bacillati</taxon>
        <taxon>Bacillota</taxon>
        <taxon>Clostridia</taxon>
        <taxon>Lachnospirales</taxon>
        <taxon>Cellulosilyticaceae</taxon>
        <taxon>Holtiella</taxon>
    </lineage>
</organism>
<protein>
    <recommendedName>
        <fullName evidence="2">UPF0178 protein PBV87_17655</fullName>
    </recommendedName>
</protein>
<feature type="region of interest" description="Disordered" evidence="3">
    <location>
        <begin position="113"/>
        <end position="132"/>
    </location>
</feature>
<dbReference type="NCBIfam" id="NF001095">
    <property type="entry name" value="PRK00124.1"/>
    <property type="match status" value="1"/>
</dbReference>
<dbReference type="Pfam" id="PF02639">
    <property type="entry name" value="DUF188"/>
    <property type="match status" value="1"/>
</dbReference>
<gene>
    <name evidence="4" type="ORF">PBV87_17655</name>
</gene>
<dbReference type="EMBL" id="JAQIFT010000061">
    <property type="protein sequence ID" value="MDA3733308.1"/>
    <property type="molecule type" value="Genomic_DNA"/>
</dbReference>
<evidence type="ECO:0000256" key="1">
    <source>
        <dbReference type="ARBA" id="ARBA00008522"/>
    </source>
</evidence>